<keyword evidence="2" id="KW-0732">Signal</keyword>
<evidence type="ECO:0000313" key="4">
    <source>
        <dbReference type="Proteomes" id="UP001597249"/>
    </source>
</evidence>
<organism evidence="3 4">
    <name type="scientific">Lacticaseibacillus jixianensis</name>
    <dbReference type="NCBI Taxonomy" id="2486012"/>
    <lineage>
        <taxon>Bacteria</taxon>
        <taxon>Bacillati</taxon>
        <taxon>Bacillota</taxon>
        <taxon>Bacilli</taxon>
        <taxon>Lactobacillales</taxon>
        <taxon>Lactobacillaceae</taxon>
        <taxon>Lacticaseibacillus</taxon>
    </lineage>
</organism>
<feature type="chain" id="PRO_5046951537" evidence="2">
    <location>
        <begin position="29"/>
        <end position="559"/>
    </location>
</feature>
<evidence type="ECO:0000256" key="2">
    <source>
        <dbReference type="SAM" id="SignalP"/>
    </source>
</evidence>
<dbReference type="SUPFAM" id="SSF52058">
    <property type="entry name" value="L domain-like"/>
    <property type="match status" value="1"/>
</dbReference>
<keyword evidence="4" id="KW-1185">Reference proteome</keyword>
<dbReference type="Gene3D" id="3.80.10.10">
    <property type="entry name" value="Ribonuclease Inhibitor"/>
    <property type="match status" value="1"/>
</dbReference>
<reference evidence="4" key="1">
    <citation type="journal article" date="2019" name="Int. J. Syst. Evol. Microbiol.">
        <title>The Global Catalogue of Microorganisms (GCM) 10K type strain sequencing project: providing services to taxonomists for standard genome sequencing and annotation.</title>
        <authorList>
            <consortium name="The Broad Institute Genomics Platform"/>
            <consortium name="The Broad Institute Genome Sequencing Center for Infectious Disease"/>
            <person name="Wu L."/>
            <person name="Ma J."/>
        </authorList>
    </citation>
    <scope>NUCLEOTIDE SEQUENCE [LARGE SCALE GENOMIC DNA]</scope>
    <source>
        <strain evidence="4">CCM 8911</strain>
    </source>
</reference>
<gene>
    <name evidence="3" type="ORF">ACFQ3L_10205</name>
</gene>
<dbReference type="RefSeq" id="WP_125586386.1">
    <property type="nucleotide sequence ID" value="NZ_JBHTMO010000036.1"/>
</dbReference>
<dbReference type="InterPro" id="IPR032675">
    <property type="entry name" value="LRR_dom_sf"/>
</dbReference>
<accession>A0ABW4BAH5</accession>
<comment type="caution">
    <text evidence="3">The sequence shown here is derived from an EMBL/GenBank/DDBJ whole genome shotgun (WGS) entry which is preliminary data.</text>
</comment>
<name>A0ABW4BAH5_9LACO</name>
<proteinExistence type="predicted"/>
<feature type="signal peptide" evidence="2">
    <location>
        <begin position="1"/>
        <end position="28"/>
    </location>
</feature>
<dbReference type="EMBL" id="JBHTMO010000036">
    <property type="protein sequence ID" value="MFD1393936.1"/>
    <property type="molecule type" value="Genomic_DNA"/>
</dbReference>
<dbReference type="Proteomes" id="UP001597249">
    <property type="component" value="Unassembled WGS sequence"/>
</dbReference>
<feature type="region of interest" description="Disordered" evidence="1">
    <location>
        <begin position="485"/>
        <end position="510"/>
    </location>
</feature>
<protein>
    <submittedName>
        <fullName evidence="3">Leucine-rich repeat domain-containing protein</fullName>
    </submittedName>
</protein>
<sequence>MRQWHKLILLVAALLVVVLGAGSTPTRAADASYAGNTLLDYGIPADVIEVILNNSTASDGKTPAAHGETASTFTIADVEQLATVSLADVTFKADGTIASSQADDVVASWIARAKPWVDNGDPLKQTYYDITGAAYGQNVDTVVTGPAGTLAKKTITGYNTQVPEKVAVNFLFQIVASAKAATRVDLTGVASKITDSMTAQALIALFQTNRLPNLHQLVLANNNLGDLKHIIFDIGGTTVFAVTPEQNITGLDLSNNNIPTIPWGGQFPIEAKLTDLNLSGNTINVITQPLKDLLKTVIEQNGGHGDVDGLTTADQDSITWLLTLVNVTNGSIGLNDSLVNLIMQEFPAQISSAAVERYYGQMNKGTAEKILETIKTGTSVIPNGDPAANYLDIAINGPEAAFGPQSLQLSGGLNFTIQMASLPKPASDPQAAAPASVAYPASDPFMIKVALWPGSRLSAQMDAWQGPTAFNASLVFTGSATSRTDDDPALTLTPGQGGQEFYTNNSPGRQNEDFRYGQPDGNPVDLTIDPASVPLIKAGASYSTTIHWTISTSIDSTSK</sequence>
<evidence type="ECO:0000313" key="3">
    <source>
        <dbReference type="EMBL" id="MFD1393936.1"/>
    </source>
</evidence>
<evidence type="ECO:0000256" key="1">
    <source>
        <dbReference type="SAM" id="MobiDB-lite"/>
    </source>
</evidence>